<evidence type="ECO:0000259" key="5">
    <source>
        <dbReference type="PROSITE" id="PS50977"/>
    </source>
</evidence>
<dbReference type="Gene3D" id="1.10.357.10">
    <property type="entry name" value="Tetracycline Repressor, domain 2"/>
    <property type="match status" value="1"/>
</dbReference>
<dbReference type="PANTHER" id="PTHR47506:SF6">
    <property type="entry name" value="HTH-TYPE TRANSCRIPTIONAL REPRESSOR NEMR"/>
    <property type="match status" value="1"/>
</dbReference>
<dbReference type="InterPro" id="IPR001647">
    <property type="entry name" value="HTH_TetR"/>
</dbReference>
<dbReference type="InterPro" id="IPR023772">
    <property type="entry name" value="DNA-bd_HTH_TetR-type_CS"/>
</dbReference>
<name>A0A2W6NH99_9BACL</name>
<dbReference type="InterPro" id="IPR036271">
    <property type="entry name" value="Tet_transcr_reg_TetR-rel_C_sf"/>
</dbReference>
<dbReference type="AlphaFoldDB" id="A0A2W6NH99"/>
<dbReference type="SUPFAM" id="SSF48498">
    <property type="entry name" value="Tetracyclin repressor-like, C-terminal domain"/>
    <property type="match status" value="1"/>
</dbReference>
<keyword evidence="2 4" id="KW-0238">DNA-binding</keyword>
<keyword evidence="3" id="KW-0804">Transcription</keyword>
<dbReference type="PRINTS" id="PR00455">
    <property type="entry name" value="HTHTETR"/>
</dbReference>
<dbReference type="Proteomes" id="UP000249204">
    <property type="component" value="Unassembled WGS sequence"/>
</dbReference>
<dbReference type="Gene3D" id="1.10.10.60">
    <property type="entry name" value="Homeodomain-like"/>
    <property type="match status" value="1"/>
</dbReference>
<feature type="DNA-binding region" description="H-T-H motif" evidence="4">
    <location>
        <begin position="25"/>
        <end position="44"/>
    </location>
</feature>
<dbReference type="PROSITE" id="PS01081">
    <property type="entry name" value="HTH_TETR_1"/>
    <property type="match status" value="1"/>
</dbReference>
<dbReference type="SUPFAM" id="SSF46689">
    <property type="entry name" value="Homeodomain-like"/>
    <property type="match status" value="1"/>
</dbReference>
<evidence type="ECO:0000256" key="2">
    <source>
        <dbReference type="ARBA" id="ARBA00023125"/>
    </source>
</evidence>
<evidence type="ECO:0000256" key="4">
    <source>
        <dbReference type="PROSITE-ProRule" id="PRU00335"/>
    </source>
</evidence>
<keyword evidence="1" id="KW-0805">Transcription regulation</keyword>
<gene>
    <name evidence="6" type="ORF">DN757_14070</name>
</gene>
<dbReference type="InterPro" id="IPR009057">
    <property type="entry name" value="Homeodomain-like_sf"/>
</dbReference>
<evidence type="ECO:0000313" key="7">
    <source>
        <dbReference type="Proteomes" id="UP000249204"/>
    </source>
</evidence>
<proteinExistence type="predicted"/>
<evidence type="ECO:0000313" key="6">
    <source>
        <dbReference type="EMBL" id="PZT54995.1"/>
    </source>
</evidence>
<comment type="caution">
    <text evidence="6">The sequence shown here is derived from an EMBL/GenBank/DDBJ whole genome shotgun (WGS) entry which is preliminary data.</text>
</comment>
<dbReference type="Pfam" id="PF00440">
    <property type="entry name" value="TetR_N"/>
    <property type="match status" value="1"/>
</dbReference>
<feature type="domain" description="HTH tetR-type" evidence="5">
    <location>
        <begin position="2"/>
        <end position="62"/>
    </location>
</feature>
<dbReference type="InterPro" id="IPR013571">
    <property type="entry name" value="Tscrpt_reg_QacR_C"/>
</dbReference>
<protein>
    <recommendedName>
        <fullName evidence="5">HTH tetR-type domain-containing protein</fullName>
    </recommendedName>
</protein>
<dbReference type="RefSeq" id="WP_111270862.1">
    <property type="nucleotide sequence ID" value="NZ_QKWW01000038.1"/>
</dbReference>
<sequence>MSEQKKRIITAARNLFHTKGFSETSMNQIIEASESSKGNLYHHFKNKENLFVFILEEDANQWLEDWKQEIENTQADPNHILYVLADYIAKSRGNLYYHKTTAEFYSSAFKSDEITEKIKEIDKLYFDFFVNIIKECQVLKQVNPDEDPKLLGYFLMSLLFISNDYKHYSEDVEVKENNYNKKAIDIFLKGVN</sequence>
<dbReference type="EMBL" id="QKWW01000038">
    <property type="protein sequence ID" value="PZT54995.1"/>
    <property type="molecule type" value="Genomic_DNA"/>
</dbReference>
<dbReference type="PANTHER" id="PTHR47506">
    <property type="entry name" value="TRANSCRIPTIONAL REGULATORY PROTEIN"/>
    <property type="match status" value="1"/>
</dbReference>
<accession>A0A2W6NH99</accession>
<evidence type="ECO:0000256" key="3">
    <source>
        <dbReference type="ARBA" id="ARBA00023163"/>
    </source>
</evidence>
<dbReference type="PROSITE" id="PS50977">
    <property type="entry name" value="HTH_TETR_2"/>
    <property type="match status" value="1"/>
</dbReference>
<dbReference type="GO" id="GO:0045892">
    <property type="term" value="P:negative regulation of DNA-templated transcription"/>
    <property type="evidence" value="ECO:0007669"/>
    <property type="project" value="InterPro"/>
</dbReference>
<organism evidence="6 7">
    <name type="scientific">Paenibacillus silvae</name>
    <dbReference type="NCBI Taxonomy" id="1325358"/>
    <lineage>
        <taxon>Bacteria</taxon>
        <taxon>Bacillati</taxon>
        <taxon>Bacillota</taxon>
        <taxon>Bacilli</taxon>
        <taxon>Bacillales</taxon>
        <taxon>Paenibacillaceae</taxon>
        <taxon>Paenibacillus</taxon>
    </lineage>
</organism>
<evidence type="ECO:0000256" key="1">
    <source>
        <dbReference type="ARBA" id="ARBA00023015"/>
    </source>
</evidence>
<dbReference type="GO" id="GO:0003677">
    <property type="term" value="F:DNA binding"/>
    <property type="evidence" value="ECO:0007669"/>
    <property type="project" value="UniProtKB-UniRule"/>
</dbReference>
<reference evidence="6 7" key="1">
    <citation type="submission" date="2018-06" db="EMBL/GenBank/DDBJ databases">
        <title>Isolation of heavy metals resistant Paenibacillus silvae NC2 from Gold-Copper mine in ZiJin, China.</title>
        <authorList>
            <person name="Xu J."/>
            <person name="Mazhar H.S."/>
            <person name="Rensing C."/>
        </authorList>
    </citation>
    <scope>NUCLEOTIDE SEQUENCE [LARGE SCALE GENOMIC DNA]</scope>
    <source>
        <strain evidence="6 7">NC2</strain>
    </source>
</reference>
<dbReference type="GO" id="GO:0003700">
    <property type="term" value="F:DNA-binding transcription factor activity"/>
    <property type="evidence" value="ECO:0007669"/>
    <property type="project" value="InterPro"/>
</dbReference>
<dbReference type="Pfam" id="PF08360">
    <property type="entry name" value="TetR_C_5"/>
    <property type="match status" value="1"/>
</dbReference>